<feature type="non-terminal residue" evidence="2">
    <location>
        <position position="1"/>
    </location>
</feature>
<organism evidence="2 3">
    <name type="scientific">Cirrhinus mrigala</name>
    <name type="common">Mrigala</name>
    <dbReference type="NCBI Taxonomy" id="683832"/>
    <lineage>
        <taxon>Eukaryota</taxon>
        <taxon>Metazoa</taxon>
        <taxon>Chordata</taxon>
        <taxon>Craniata</taxon>
        <taxon>Vertebrata</taxon>
        <taxon>Euteleostomi</taxon>
        <taxon>Actinopterygii</taxon>
        <taxon>Neopterygii</taxon>
        <taxon>Teleostei</taxon>
        <taxon>Ostariophysi</taxon>
        <taxon>Cypriniformes</taxon>
        <taxon>Cyprinidae</taxon>
        <taxon>Labeoninae</taxon>
        <taxon>Labeonini</taxon>
        <taxon>Cirrhinus</taxon>
    </lineage>
</organism>
<evidence type="ECO:0000259" key="1">
    <source>
        <dbReference type="Pfam" id="PF13020"/>
    </source>
</evidence>
<protein>
    <recommendedName>
        <fullName evidence="1">Protein NO VEIN C-terminal domain-containing protein</fullName>
    </recommendedName>
</protein>
<dbReference type="AlphaFoldDB" id="A0ABD0Q1K3"/>
<evidence type="ECO:0000313" key="3">
    <source>
        <dbReference type="Proteomes" id="UP001529510"/>
    </source>
</evidence>
<dbReference type="InterPro" id="IPR052957">
    <property type="entry name" value="Auxin_embryo_med"/>
</dbReference>
<reference evidence="2 3" key="1">
    <citation type="submission" date="2024-05" db="EMBL/GenBank/DDBJ databases">
        <title>Genome sequencing and assembly of Indian major carp, Cirrhinus mrigala (Hamilton, 1822).</title>
        <authorList>
            <person name="Mohindra V."/>
            <person name="Chowdhury L.M."/>
            <person name="Lal K."/>
            <person name="Jena J.K."/>
        </authorList>
    </citation>
    <scope>NUCLEOTIDE SEQUENCE [LARGE SCALE GENOMIC DNA]</scope>
    <source>
        <strain evidence="2">CM1030</strain>
        <tissue evidence="2">Blood</tissue>
    </source>
</reference>
<dbReference type="Pfam" id="PF13020">
    <property type="entry name" value="NOV_C"/>
    <property type="match status" value="1"/>
</dbReference>
<name>A0ABD0Q1K3_CIRMR</name>
<dbReference type="PANTHER" id="PTHR32387:SF0">
    <property type="entry name" value="PROTEIN NO VEIN"/>
    <property type="match status" value="1"/>
</dbReference>
<comment type="caution">
    <text evidence="2">The sequence shown here is derived from an EMBL/GenBank/DDBJ whole genome shotgun (WGS) entry which is preliminary data.</text>
</comment>
<dbReference type="InterPro" id="IPR024975">
    <property type="entry name" value="NOV_C"/>
</dbReference>
<gene>
    <name evidence="2" type="ORF">M9458_025620</name>
</gene>
<sequence length="180" mass="20393">SQNPAQAPEVVLSQFQGAEGLQRPTMTLDSAIWSKALVSEDVLEDLPLDCTMPQTLVLPKDKEDTASIGQWGEQLVHSFLTHWKDNGGPSQITWFNEKGESGRACDFKLIFTNNGSTQEVFVEVKTTIRRERHFIHMSANELDLALKEKERYHIYRVYGAGDVQSVRLCRIKNLAQHLHS</sequence>
<keyword evidence="3" id="KW-1185">Reference proteome</keyword>
<evidence type="ECO:0000313" key="2">
    <source>
        <dbReference type="EMBL" id="KAL0180178.1"/>
    </source>
</evidence>
<feature type="domain" description="Protein NO VEIN C-terminal" evidence="1">
    <location>
        <begin position="77"/>
        <end position="166"/>
    </location>
</feature>
<dbReference type="PANTHER" id="PTHR32387">
    <property type="entry name" value="WU:FJ29H11"/>
    <property type="match status" value="1"/>
</dbReference>
<accession>A0ABD0Q1K3</accession>
<dbReference type="EMBL" id="JAMKFB020000012">
    <property type="protein sequence ID" value="KAL0180178.1"/>
    <property type="molecule type" value="Genomic_DNA"/>
</dbReference>
<feature type="non-terminal residue" evidence="2">
    <location>
        <position position="180"/>
    </location>
</feature>
<proteinExistence type="predicted"/>
<dbReference type="Proteomes" id="UP001529510">
    <property type="component" value="Unassembled WGS sequence"/>
</dbReference>